<comment type="caution">
    <text evidence="2">The sequence shown here is derived from an EMBL/GenBank/DDBJ whole genome shotgun (WGS) entry which is preliminary data.</text>
</comment>
<dbReference type="EMBL" id="JAYMYS010000001">
    <property type="protein sequence ID" value="KAK7411525.1"/>
    <property type="molecule type" value="Genomic_DNA"/>
</dbReference>
<evidence type="ECO:0000313" key="3">
    <source>
        <dbReference type="Proteomes" id="UP001386955"/>
    </source>
</evidence>
<sequence>MSNSKPKVQEDLLQSGSWLDELIDEDVEMTGLTNMHRGWKLYSIRNRESKSSGNQCQRKTKATNGGIKESEDNFGPWMMPLVYQLASQEKSNEEVALIPTITSVDFSSRKGYNICDKSILGKRLKTNKKENLHNVKSPYSRPTGFWKQGSQHGDVGDQSLYGSDQQVSHKVILIVDVITLLLGGLGFQHHSYVDDAVGFSGDIWILWNSNSFDIQIEVSNDCVIHSKMVPSYGSPPW</sequence>
<feature type="region of interest" description="Disordered" evidence="1">
    <location>
        <begin position="50"/>
        <end position="70"/>
    </location>
</feature>
<accession>A0AAN9XV60</accession>
<evidence type="ECO:0000313" key="2">
    <source>
        <dbReference type="EMBL" id="KAK7411525.1"/>
    </source>
</evidence>
<dbReference type="AlphaFoldDB" id="A0AAN9XV60"/>
<reference evidence="2 3" key="1">
    <citation type="submission" date="2024-01" db="EMBL/GenBank/DDBJ databases">
        <title>The genomes of 5 underutilized Papilionoideae crops provide insights into root nodulation and disease resistanc.</title>
        <authorList>
            <person name="Jiang F."/>
        </authorList>
    </citation>
    <scope>NUCLEOTIDE SEQUENCE [LARGE SCALE GENOMIC DNA]</scope>
    <source>
        <strain evidence="2">DUOXIRENSHENG_FW03</strain>
        <tissue evidence="2">Leaves</tissue>
    </source>
</reference>
<proteinExistence type="predicted"/>
<evidence type="ECO:0000256" key="1">
    <source>
        <dbReference type="SAM" id="MobiDB-lite"/>
    </source>
</evidence>
<name>A0AAN9XV60_PSOTE</name>
<gene>
    <name evidence="2" type="ORF">VNO78_02959</name>
</gene>
<dbReference type="Proteomes" id="UP001386955">
    <property type="component" value="Unassembled WGS sequence"/>
</dbReference>
<protein>
    <submittedName>
        <fullName evidence="2">Uncharacterized protein</fullName>
    </submittedName>
</protein>
<organism evidence="2 3">
    <name type="scientific">Psophocarpus tetragonolobus</name>
    <name type="common">Winged bean</name>
    <name type="synonym">Dolichos tetragonolobus</name>
    <dbReference type="NCBI Taxonomy" id="3891"/>
    <lineage>
        <taxon>Eukaryota</taxon>
        <taxon>Viridiplantae</taxon>
        <taxon>Streptophyta</taxon>
        <taxon>Embryophyta</taxon>
        <taxon>Tracheophyta</taxon>
        <taxon>Spermatophyta</taxon>
        <taxon>Magnoliopsida</taxon>
        <taxon>eudicotyledons</taxon>
        <taxon>Gunneridae</taxon>
        <taxon>Pentapetalae</taxon>
        <taxon>rosids</taxon>
        <taxon>fabids</taxon>
        <taxon>Fabales</taxon>
        <taxon>Fabaceae</taxon>
        <taxon>Papilionoideae</taxon>
        <taxon>50 kb inversion clade</taxon>
        <taxon>NPAAA clade</taxon>
        <taxon>indigoferoid/millettioid clade</taxon>
        <taxon>Phaseoleae</taxon>
        <taxon>Psophocarpus</taxon>
    </lineage>
</organism>
<keyword evidence="3" id="KW-1185">Reference proteome</keyword>